<reference evidence="6 7" key="1">
    <citation type="submission" date="2019-12" db="EMBL/GenBank/DDBJ databases">
        <title>The whole genome sequencing of a strain isolated from a Mars analog, Dalangtan Playa.</title>
        <authorList>
            <person name="Huang T."/>
        </authorList>
    </citation>
    <scope>NUCLEOTIDE SEQUENCE [LARGE SCALE GENOMIC DNA]</scope>
    <source>
        <strain evidence="6 7">DP4-553-S</strain>
    </source>
</reference>
<proteinExistence type="inferred from homology"/>
<dbReference type="Gene3D" id="3.90.550.10">
    <property type="entry name" value="Spore Coat Polysaccharide Biosynthesis Protein SpsA, Chain A"/>
    <property type="match status" value="1"/>
</dbReference>
<feature type="region of interest" description="Disordered" evidence="4">
    <location>
        <begin position="36"/>
        <end position="57"/>
    </location>
</feature>
<comment type="similarity">
    <text evidence="1">Belongs to the glycosyltransferase 2 family.</text>
</comment>
<feature type="domain" description="Glycosyltransferase 2-like" evidence="5">
    <location>
        <begin position="573"/>
        <end position="708"/>
    </location>
</feature>
<feature type="compositionally biased region" description="Polar residues" evidence="4">
    <location>
        <begin position="36"/>
        <end position="52"/>
    </location>
</feature>
<evidence type="ECO:0000313" key="7">
    <source>
        <dbReference type="Proteomes" id="UP000665043"/>
    </source>
</evidence>
<name>A0ABX7VXL3_9BACI</name>
<keyword evidence="3" id="KW-0808">Transferase</keyword>
<evidence type="ECO:0000256" key="3">
    <source>
        <dbReference type="ARBA" id="ARBA00022679"/>
    </source>
</evidence>
<evidence type="ECO:0000256" key="1">
    <source>
        <dbReference type="ARBA" id="ARBA00006739"/>
    </source>
</evidence>
<gene>
    <name evidence="6" type="ORF">ERJ70_16735</name>
</gene>
<evidence type="ECO:0000259" key="5">
    <source>
        <dbReference type="Pfam" id="PF00535"/>
    </source>
</evidence>
<organism evidence="6 7">
    <name type="scientific">Sediminibacillus dalangtanensis</name>
    <dbReference type="NCBI Taxonomy" id="2729421"/>
    <lineage>
        <taxon>Bacteria</taxon>
        <taxon>Bacillati</taxon>
        <taxon>Bacillota</taxon>
        <taxon>Bacilli</taxon>
        <taxon>Bacillales</taxon>
        <taxon>Bacillaceae</taxon>
        <taxon>Sediminibacillus</taxon>
    </lineage>
</organism>
<dbReference type="Pfam" id="PF00535">
    <property type="entry name" value="Glycos_transf_2"/>
    <property type="match status" value="1"/>
</dbReference>
<dbReference type="RefSeq" id="WP_209365915.1">
    <property type="nucleotide sequence ID" value="NZ_CP046956.1"/>
</dbReference>
<dbReference type="PANTHER" id="PTHR22916:SF51">
    <property type="entry name" value="GLYCOSYLTRANSFERASE EPSH-RELATED"/>
    <property type="match status" value="1"/>
</dbReference>
<dbReference type="InterPro" id="IPR001173">
    <property type="entry name" value="Glyco_trans_2-like"/>
</dbReference>
<evidence type="ECO:0000256" key="4">
    <source>
        <dbReference type="SAM" id="MobiDB-lite"/>
    </source>
</evidence>
<dbReference type="SUPFAM" id="SSF53448">
    <property type="entry name" value="Nucleotide-diphospho-sugar transferases"/>
    <property type="match status" value="1"/>
</dbReference>
<evidence type="ECO:0000256" key="2">
    <source>
        <dbReference type="ARBA" id="ARBA00022676"/>
    </source>
</evidence>
<dbReference type="Proteomes" id="UP000665043">
    <property type="component" value="Chromosome"/>
</dbReference>
<sequence length="899" mass="105894">MDQQSIEKRLKTINKLKLKLEETIAKDLEVLNSSEKNTSSLVSKPVDNSSGKKMSDEEKRKYLKFRDENADENFLGRIQPMLDEIPVSNGSRYYNKMNVTIGIVADEFLFNSFQGVANFIYITPDNYKDYADQLDVFLLVTTWKGLNMEWKGLGNPNIRKHRKKVFDILKFYKDKGIKTVFYSKEDPVNYDIFIELAQKCEYVFTTAEEVVDRYKKDCGNENVSTLTFGVNPSYHNPVGFKKFKQNEVLFSGSWYVKYPHRIIDTERIFDGVIENGTDLKIVDRNYQLKLDRHFFPKKYVKYVSPAVDHNTLQKLHKLYDWAINLNSVKESKTMFANRIYELQALGNILLSNYSVGVNDKFPNIFLIHSKDEVKDILNSFSEEEIYRHQITGIRRVMSWETTFHRIQEVLEKTNTPVERVQKTVGIVVKHISDRLNKMIERQTYPYLEVVLEKEFDESKKSSLDMITFFDEEYEYGEFYIEDMVNAFKYTDCDYITKDAYYRGNQLIPGVEHDYVSVMKDKARTLFWSKDFTAKELLDLHAPVDYQNGYSIDRFEFNNQTIRKVNEEKDYKLSVIVPVYNNGDYLLNKCFNSLKRSSMFNDMELIMVDDGSTDNYTPKVIESLSRRYPNIKTYYFEEGGSGSASRPRNKGAQLATAPYLTYLDPDNEAINDGYRKLYEELNAFDSDMVIGNMLKMTDSAANFNYYKTMVSFHGSEEIEKKDVKDYLVKTSFKAMSIQALIVKRKVVRENNLKMVESAIGQDTLFFYELLTHSNKTRVVDLDIHIYYADVGGSVTNVISKQFFSRYLLLEEERFQFFERNGLVKEYVEKRFATYFKNWYLKRLSKVRKEDIEDSVKLLYQIYQLYRPYIEIQDEDLALFERLYDNKEYERMALDFKTSDN</sequence>
<dbReference type="InterPro" id="IPR029044">
    <property type="entry name" value="Nucleotide-diphossugar_trans"/>
</dbReference>
<keyword evidence="7" id="KW-1185">Reference proteome</keyword>
<accession>A0ABX7VXL3</accession>
<evidence type="ECO:0000313" key="6">
    <source>
        <dbReference type="EMBL" id="QTN00780.1"/>
    </source>
</evidence>
<protein>
    <submittedName>
        <fullName evidence="6">Glycosyltransferase</fullName>
    </submittedName>
</protein>
<keyword evidence="2" id="KW-0328">Glycosyltransferase</keyword>
<dbReference type="EMBL" id="CP046956">
    <property type="protein sequence ID" value="QTN00780.1"/>
    <property type="molecule type" value="Genomic_DNA"/>
</dbReference>
<dbReference type="CDD" id="cd00761">
    <property type="entry name" value="Glyco_tranf_GTA_type"/>
    <property type="match status" value="1"/>
</dbReference>
<dbReference type="PANTHER" id="PTHR22916">
    <property type="entry name" value="GLYCOSYLTRANSFERASE"/>
    <property type="match status" value="1"/>
</dbReference>